<reference evidence="2 3" key="1">
    <citation type="submission" date="2024-06" db="EMBL/GenBank/DDBJ databases">
        <title>Genomic Encyclopedia of Type Strains, Phase IV (KMG-IV): sequencing the most valuable type-strain genomes for metagenomic binning, comparative biology and taxonomic classification.</title>
        <authorList>
            <person name="Goeker M."/>
        </authorList>
    </citation>
    <scope>NUCLEOTIDE SEQUENCE [LARGE SCALE GENOMIC DNA]</scope>
    <source>
        <strain evidence="2 3">DSM 27865</strain>
    </source>
</reference>
<dbReference type="Gene3D" id="3.40.50.300">
    <property type="entry name" value="P-loop containing nucleotide triphosphate hydrolases"/>
    <property type="match status" value="1"/>
</dbReference>
<feature type="non-terminal residue" evidence="2">
    <location>
        <position position="86"/>
    </location>
</feature>
<evidence type="ECO:0000259" key="1">
    <source>
        <dbReference type="Pfam" id="PF00005"/>
    </source>
</evidence>
<keyword evidence="3" id="KW-1185">Reference proteome</keyword>
<gene>
    <name evidence="2" type="ORF">ABID37_004347</name>
</gene>
<dbReference type="EMBL" id="JBEPML010000020">
    <property type="protein sequence ID" value="MET3794107.1"/>
    <property type="molecule type" value="Genomic_DNA"/>
</dbReference>
<proteinExistence type="predicted"/>
<dbReference type="SUPFAM" id="SSF52540">
    <property type="entry name" value="P-loop containing nucleoside triphosphate hydrolases"/>
    <property type="match status" value="1"/>
</dbReference>
<dbReference type="InterPro" id="IPR003439">
    <property type="entry name" value="ABC_transporter-like_ATP-bd"/>
</dbReference>
<dbReference type="InterPro" id="IPR027417">
    <property type="entry name" value="P-loop_NTPase"/>
</dbReference>
<organism evidence="2 3">
    <name type="scientific">Aquamicrobium terrae</name>
    <dbReference type="NCBI Taxonomy" id="1324945"/>
    <lineage>
        <taxon>Bacteria</taxon>
        <taxon>Pseudomonadati</taxon>
        <taxon>Pseudomonadota</taxon>
        <taxon>Alphaproteobacteria</taxon>
        <taxon>Hyphomicrobiales</taxon>
        <taxon>Phyllobacteriaceae</taxon>
        <taxon>Aquamicrobium</taxon>
    </lineage>
</organism>
<comment type="caution">
    <text evidence="2">The sequence shown here is derived from an EMBL/GenBank/DDBJ whole genome shotgun (WGS) entry which is preliminary data.</text>
</comment>
<feature type="domain" description="ABC transporter" evidence="1">
    <location>
        <begin position="26"/>
        <end position="58"/>
    </location>
</feature>
<dbReference type="RefSeq" id="WP_354198556.1">
    <property type="nucleotide sequence ID" value="NZ_JBEPML010000020.1"/>
</dbReference>
<accession>A0ABV2N5L1</accession>
<evidence type="ECO:0000313" key="2">
    <source>
        <dbReference type="EMBL" id="MET3794107.1"/>
    </source>
</evidence>
<protein>
    <submittedName>
        <fullName evidence="2">ABC-type glutathione transport system ATPase component</fullName>
    </submittedName>
</protein>
<evidence type="ECO:0000313" key="3">
    <source>
        <dbReference type="Proteomes" id="UP001549076"/>
    </source>
</evidence>
<dbReference type="Pfam" id="PF00005">
    <property type="entry name" value="ABC_tran"/>
    <property type="match status" value="1"/>
</dbReference>
<name>A0ABV2N5L1_9HYPH</name>
<sequence>MSAPVLSVRDLTVNLDLPGSEPRMLLDKVSVDLGKGEVLGLVGESGSGKSLFCRTVRRRNIWRRFGVALTESGPRQGLAFRRRACG</sequence>
<dbReference type="Proteomes" id="UP001549076">
    <property type="component" value="Unassembled WGS sequence"/>
</dbReference>